<keyword evidence="2" id="KW-0413">Isomerase</keyword>
<dbReference type="PANTHER" id="PTHR40758:SF1">
    <property type="entry name" value="CONSERVED PROTEIN"/>
    <property type="match status" value="1"/>
</dbReference>
<dbReference type="PANTHER" id="PTHR40758">
    <property type="entry name" value="CONSERVED PROTEIN"/>
    <property type="match status" value="1"/>
</dbReference>
<evidence type="ECO:0000313" key="2">
    <source>
        <dbReference type="EMBL" id="MFD1539328.1"/>
    </source>
</evidence>
<comment type="caution">
    <text evidence="2">The sequence shown here is derived from an EMBL/GenBank/DDBJ whole genome shotgun (WGS) entry which is preliminary data.</text>
</comment>
<evidence type="ECO:0000313" key="3">
    <source>
        <dbReference type="Proteomes" id="UP001597097"/>
    </source>
</evidence>
<evidence type="ECO:0000259" key="1">
    <source>
        <dbReference type="Pfam" id="PF11716"/>
    </source>
</evidence>
<name>A0ABW4G9Y9_9ACTN</name>
<dbReference type="EMBL" id="JBHUCM010000017">
    <property type="protein sequence ID" value="MFD1539328.1"/>
    <property type="molecule type" value="Genomic_DNA"/>
</dbReference>
<dbReference type="GO" id="GO:0016853">
    <property type="term" value="F:isomerase activity"/>
    <property type="evidence" value="ECO:0007669"/>
    <property type="project" value="UniProtKB-KW"/>
</dbReference>
<accession>A0ABW4G9Y9</accession>
<gene>
    <name evidence="2" type="ORF">ACFSJ0_19880</name>
</gene>
<dbReference type="Pfam" id="PF11716">
    <property type="entry name" value="MDMPI_N"/>
    <property type="match status" value="1"/>
</dbReference>
<dbReference type="InterPro" id="IPR017517">
    <property type="entry name" value="Maleyloyr_isom"/>
</dbReference>
<organism evidence="2 3">
    <name type="scientific">Nonomuraea guangzhouensis</name>
    <dbReference type="NCBI Taxonomy" id="1291555"/>
    <lineage>
        <taxon>Bacteria</taxon>
        <taxon>Bacillati</taxon>
        <taxon>Actinomycetota</taxon>
        <taxon>Actinomycetes</taxon>
        <taxon>Streptosporangiales</taxon>
        <taxon>Streptosporangiaceae</taxon>
        <taxon>Nonomuraea</taxon>
    </lineage>
</organism>
<reference evidence="3" key="1">
    <citation type="journal article" date="2019" name="Int. J. Syst. Evol. Microbiol.">
        <title>The Global Catalogue of Microorganisms (GCM) 10K type strain sequencing project: providing services to taxonomists for standard genome sequencing and annotation.</title>
        <authorList>
            <consortium name="The Broad Institute Genomics Platform"/>
            <consortium name="The Broad Institute Genome Sequencing Center for Infectious Disease"/>
            <person name="Wu L."/>
            <person name="Ma J."/>
        </authorList>
    </citation>
    <scope>NUCLEOTIDE SEQUENCE [LARGE SCALE GENOMIC DNA]</scope>
    <source>
        <strain evidence="3">CGMCC 1.15399</strain>
    </source>
</reference>
<proteinExistence type="predicted"/>
<dbReference type="Proteomes" id="UP001597097">
    <property type="component" value="Unassembled WGS sequence"/>
</dbReference>
<dbReference type="RefSeq" id="WP_219531872.1">
    <property type="nucleotide sequence ID" value="NZ_JAHKRM010000012.1"/>
</dbReference>
<dbReference type="InterPro" id="IPR024344">
    <property type="entry name" value="MDMPI_metal-binding"/>
</dbReference>
<dbReference type="NCBIfam" id="TIGR03083">
    <property type="entry name" value="maleylpyruvate isomerase family mycothiol-dependent enzyme"/>
    <property type="match status" value="1"/>
</dbReference>
<sequence length="253" mass="27335">MDASRLMMCLADEYALLRAAVSAAPDAAPVPSCPGWTTADLVAHVTEVYLHKAETMLRGEWPEPWPPDLSGEEPLAALERSYAELVAEFAARTPDEHALTWYEPDQSVGFWIRRMAQETVIHRVDAELAAGLPVTPAAADLALDGVDEGLKVMLAYDFALYPEDFAEAVPDKPKGAAIAVVGGERAWLVRSSPTEIIVEDETADRAAEQAETVVSGSPDELLRWVWGRGGEVSVTGDPGHAAYLRKLVSLATQ</sequence>
<keyword evidence="3" id="KW-1185">Reference proteome</keyword>
<protein>
    <submittedName>
        <fullName evidence="2">Maleylpyruvate isomerase family mycothiol-dependent enzyme</fullName>
    </submittedName>
</protein>
<feature type="domain" description="Mycothiol-dependent maleylpyruvate isomerase metal-binding" evidence="1">
    <location>
        <begin position="10"/>
        <end position="126"/>
    </location>
</feature>